<evidence type="ECO:0000313" key="3">
    <source>
        <dbReference type="EMBL" id="TFK37840.1"/>
    </source>
</evidence>
<name>A0A5C3LY29_9AGAR</name>
<organism evidence="3 4">
    <name type="scientific">Crucibulum laeve</name>
    <dbReference type="NCBI Taxonomy" id="68775"/>
    <lineage>
        <taxon>Eukaryota</taxon>
        <taxon>Fungi</taxon>
        <taxon>Dikarya</taxon>
        <taxon>Basidiomycota</taxon>
        <taxon>Agaricomycotina</taxon>
        <taxon>Agaricomycetes</taxon>
        <taxon>Agaricomycetidae</taxon>
        <taxon>Agaricales</taxon>
        <taxon>Agaricineae</taxon>
        <taxon>Nidulariaceae</taxon>
        <taxon>Crucibulum</taxon>
    </lineage>
</organism>
<gene>
    <name evidence="3" type="ORF">BDQ12DRAFT_736022</name>
</gene>
<feature type="compositionally biased region" description="Low complexity" evidence="1">
    <location>
        <begin position="257"/>
        <end position="269"/>
    </location>
</feature>
<keyword evidence="2" id="KW-1133">Transmembrane helix</keyword>
<evidence type="ECO:0000256" key="2">
    <source>
        <dbReference type="SAM" id="Phobius"/>
    </source>
</evidence>
<protein>
    <submittedName>
        <fullName evidence="3">Uncharacterized protein</fullName>
    </submittedName>
</protein>
<reference evidence="3 4" key="1">
    <citation type="journal article" date="2019" name="Nat. Ecol. Evol.">
        <title>Megaphylogeny resolves global patterns of mushroom evolution.</title>
        <authorList>
            <person name="Varga T."/>
            <person name="Krizsan K."/>
            <person name="Foldi C."/>
            <person name="Dima B."/>
            <person name="Sanchez-Garcia M."/>
            <person name="Sanchez-Ramirez S."/>
            <person name="Szollosi G.J."/>
            <person name="Szarkandi J.G."/>
            <person name="Papp V."/>
            <person name="Albert L."/>
            <person name="Andreopoulos W."/>
            <person name="Angelini C."/>
            <person name="Antonin V."/>
            <person name="Barry K.W."/>
            <person name="Bougher N.L."/>
            <person name="Buchanan P."/>
            <person name="Buyck B."/>
            <person name="Bense V."/>
            <person name="Catcheside P."/>
            <person name="Chovatia M."/>
            <person name="Cooper J."/>
            <person name="Damon W."/>
            <person name="Desjardin D."/>
            <person name="Finy P."/>
            <person name="Geml J."/>
            <person name="Haridas S."/>
            <person name="Hughes K."/>
            <person name="Justo A."/>
            <person name="Karasinski D."/>
            <person name="Kautmanova I."/>
            <person name="Kiss B."/>
            <person name="Kocsube S."/>
            <person name="Kotiranta H."/>
            <person name="LaButti K.M."/>
            <person name="Lechner B.E."/>
            <person name="Liimatainen K."/>
            <person name="Lipzen A."/>
            <person name="Lukacs Z."/>
            <person name="Mihaltcheva S."/>
            <person name="Morgado L.N."/>
            <person name="Niskanen T."/>
            <person name="Noordeloos M.E."/>
            <person name="Ohm R.A."/>
            <person name="Ortiz-Santana B."/>
            <person name="Ovrebo C."/>
            <person name="Racz N."/>
            <person name="Riley R."/>
            <person name="Savchenko A."/>
            <person name="Shiryaev A."/>
            <person name="Soop K."/>
            <person name="Spirin V."/>
            <person name="Szebenyi C."/>
            <person name="Tomsovsky M."/>
            <person name="Tulloss R.E."/>
            <person name="Uehling J."/>
            <person name="Grigoriev I.V."/>
            <person name="Vagvolgyi C."/>
            <person name="Papp T."/>
            <person name="Martin F.M."/>
            <person name="Miettinen O."/>
            <person name="Hibbett D.S."/>
            <person name="Nagy L.G."/>
        </authorList>
    </citation>
    <scope>NUCLEOTIDE SEQUENCE [LARGE SCALE GENOMIC DNA]</scope>
    <source>
        <strain evidence="3 4">CBS 166.37</strain>
    </source>
</reference>
<proteinExistence type="predicted"/>
<evidence type="ECO:0000256" key="1">
    <source>
        <dbReference type="SAM" id="MobiDB-lite"/>
    </source>
</evidence>
<sequence>MSSEVQGNAPPNTTVVKVVTQTTTSIATDTSLATPEGGNAGMSRHSFWTTGAIIGVSVGSAVVLALAILLMLAVKKYRKVRERRPRTYTMHLSTTGGVSQTSTHISTDTRHLSTMGGVSQTSTHISQDMMEKGQHAQSVDIPVDYAGYLIGDSEYERMEIPGPSDYTSRNASLDVVPPRSREASLWSRSSTLVAERGSFDTQITNVPPLPGKRYSAGGRSMKVNWEKENRLSFPIPPSTLALPPPLTPPAAQTHILLRPNSSNPSSLPPIHASGSEESWPDYSKLWESIGIADLK</sequence>
<dbReference type="AlphaFoldDB" id="A0A5C3LY29"/>
<dbReference type="Proteomes" id="UP000308652">
    <property type="component" value="Unassembled WGS sequence"/>
</dbReference>
<dbReference type="EMBL" id="ML213606">
    <property type="protein sequence ID" value="TFK37840.1"/>
    <property type="molecule type" value="Genomic_DNA"/>
</dbReference>
<feature type="region of interest" description="Disordered" evidence="1">
    <location>
        <begin position="257"/>
        <end position="278"/>
    </location>
</feature>
<keyword evidence="4" id="KW-1185">Reference proteome</keyword>
<evidence type="ECO:0000313" key="4">
    <source>
        <dbReference type="Proteomes" id="UP000308652"/>
    </source>
</evidence>
<accession>A0A5C3LY29</accession>
<feature type="transmembrane region" description="Helical" evidence="2">
    <location>
        <begin position="52"/>
        <end position="74"/>
    </location>
</feature>
<keyword evidence="2" id="KW-0812">Transmembrane</keyword>
<keyword evidence="2" id="KW-0472">Membrane</keyword>